<evidence type="ECO:0000259" key="1">
    <source>
        <dbReference type="Pfam" id="PF08241"/>
    </source>
</evidence>
<reference evidence="2 3" key="1">
    <citation type="submission" date="2018-11" db="EMBL/GenBank/DDBJ databases">
        <title>The draft genome sequence of Amphritea balenae JAMM 1525T.</title>
        <authorList>
            <person name="Fang Z."/>
            <person name="Zhang Y."/>
            <person name="Han X."/>
        </authorList>
    </citation>
    <scope>NUCLEOTIDE SEQUENCE [LARGE SCALE GENOMIC DNA]</scope>
    <source>
        <strain evidence="2 3">JAMM 1525</strain>
    </source>
</reference>
<keyword evidence="3" id="KW-1185">Reference proteome</keyword>
<evidence type="ECO:0000313" key="3">
    <source>
        <dbReference type="Proteomes" id="UP000267535"/>
    </source>
</evidence>
<dbReference type="Proteomes" id="UP000267535">
    <property type="component" value="Unassembled WGS sequence"/>
</dbReference>
<sequence length="281" mass="32594">MCNSRGGMGFKYLLREVMPPFIWKAISSLIKGRKNSHSLISYYCPCCKARVENFIPFPMINLQRLFDVQAVDAVFNAETLNISQYTCPECGATDRDRLYTLYLDMLFNELNGYVSMLEIAPSKPLADFIKSKSYISYRSADLYMEEVDDKIDITNMDIYEDEKFDVIICSHVLEHVENDMKAISELYRVLKQRGYAILMVPITLGFKDIKEDNHIKKNPQLCLKYYGQEDHIRRYSKEGYIMRLEEGGFIVSEYGENDFGSDLFLQAGIHKRSVLYVVTKV</sequence>
<dbReference type="OrthoDB" id="9801954at2"/>
<comment type="caution">
    <text evidence="2">The sequence shown here is derived from an EMBL/GenBank/DDBJ whole genome shotgun (WGS) entry which is preliminary data.</text>
</comment>
<accession>A0A3P1SPU3</accession>
<feature type="domain" description="Methyltransferase type 11" evidence="1">
    <location>
        <begin position="152"/>
        <end position="197"/>
    </location>
</feature>
<dbReference type="SUPFAM" id="SSF53335">
    <property type="entry name" value="S-adenosyl-L-methionine-dependent methyltransferases"/>
    <property type="match status" value="1"/>
</dbReference>
<keyword evidence="2" id="KW-0808">Transferase</keyword>
<dbReference type="EMBL" id="RQXV01000005">
    <property type="protein sequence ID" value="RRC99188.1"/>
    <property type="molecule type" value="Genomic_DNA"/>
</dbReference>
<organism evidence="2 3">
    <name type="scientific">Amphritea balenae</name>
    <dbReference type="NCBI Taxonomy" id="452629"/>
    <lineage>
        <taxon>Bacteria</taxon>
        <taxon>Pseudomonadati</taxon>
        <taxon>Pseudomonadota</taxon>
        <taxon>Gammaproteobacteria</taxon>
        <taxon>Oceanospirillales</taxon>
        <taxon>Oceanospirillaceae</taxon>
        <taxon>Amphritea</taxon>
    </lineage>
</organism>
<dbReference type="InterPro" id="IPR029063">
    <property type="entry name" value="SAM-dependent_MTases_sf"/>
</dbReference>
<protein>
    <submittedName>
        <fullName evidence="2">Class I SAM-dependent methyltransferase</fullName>
    </submittedName>
</protein>
<name>A0A3P1SPU3_9GAMM</name>
<dbReference type="Pfam" id="PF08241">
    <property type="entry name" value="Methyltransf_11"/>
    <property type="match status" value="1"/>
</dbReference>
<proteinExistence type="predicted"/>
<dbReference type="Gene3D" id="3.40.50.150">
    <property type="entry name" value="Vaccinia Virus protein VP39"/>
    <property type="match status" value="1"/>
</dbReference>
<dbReference type="GO" id="GO:0008757">
    <property type="term" value="F:S-adenosylmethionine-dependent methyltransferase activity"/>
    <property type="evidence" value="ECO:0007669"/>
    <property type="project" value="InterPro"/>
</dbReference>
<gene>
    <name evidence="2" type="ORF">EHS89_10055</name>
</gene>
<dbReference type="GO" id="GO:0032259">
    <property type="term" value="P:methylation"/>
    <property type="evidence" value="ECO:0007669"/>
    <property type="project" value="UniProtKB-KW"/>
</dbReference>
<evidence type="ECO:0000313" key="2">
    <source>
        <dbReference type="EMBL" id="RRC99188.1"/>
    </source>
</evidence>
<dbReference type="AlphaFoldDB" id="A0A3P1SPU3"/>
<dbReference type="CDD" id="cd02440">
    <property type="entry name" value="AdoMet_MTases"/>
    <property type="match status" value="1"/>
</dbReference>
<keyword evidence="2" id="KW-0489">Methyltransferase</keyword>
<dbReference type="InterPro" id="IPR013216">
    <property type="entry name" value="Methyltransf_11"/>
</dbReference>